<reference evidence="1" key="2">
    <citation type="submission" date="2015-03" db="UniProtKB">
        <authorList>
            <consortium name="EnsemblPlants"/>
        </authorList>
    </citation>
    <scope>IDENTIFICATION</scope>
</reference>
<dbReference type="EnsemblPlants" id="OBART04G09480.1">
    <property type="protein sequence ID" value="OBART04G09480.1"/>
    <property type="gene ID" value="OBART04G09480"/>
</dbReference>
<evidence type="ECO:0000313" key="1">
    <source>
        <dbReference type="EnsemblPlants" id="OBART04G09480.1"/>
    </source>
</evidence>
<dbReference type="Gramene" id="OBART04G09480.1">
    <property type="protein sequence ID" value="OBART04G09480.1"/>
    <property type="gene ID" value="OBART04G09480"/>
</dbReference>
<reference evidence="1" key="1">
    <citation type="journal article" date="2009" name="Rice">
        <title>De Novo Next Generation Sequencing of Plant Genomes.</title>
        <authorList>
            <person name="Rounsley S."/>
            <person name="Marri P.R."/>
            <person name="Yu Y."/>
            <person name="He R."/>
            <person name="Sisneros N."/>
            <person name="Goicoechea J.L."/>
            <person name="Lee S.J."/>
            <person name="Angelova A."/>
            <person name="Kudrna D."/>
            <person name="Luo M."/>
            <person name="Affourtit J."/>
            <person name="Desany B."/>
            <person name="Knight J."/>
            <person name="Niazi F."/>
            <person name="Egholm M."/>
            <person name="Wing R.A."/>
        </authorList>
    </citation>
    <scope>NUCLEOTIDE SEQUENCE [LARGE SCALE GENOMIC DNA]</scope>
    <source>
        <strain evidence="1">cv. IRGC 105608</strain>
    </source>
</reference>
<dbReference type="HOGENOM" id="CLU_156873_0_0_1"/>
<name>A0A0D3FUU1_9ORYZ</name>
<keyword evidence="2" id="KW-1185">Reference proteome</keyword>
<evidence type="ECO:0000313" key="2">
    <source>
        <dbReference type="Proteomes" id="UP000026960"/>
    </source>
</evidence>
<dbReference type="Proteomes" id="UP000026960">
    <property type="component" value="Chromosome 4"/>
</dbReference>
<protein>
    <submittedName>
        <fullName evidence="1">Uncharacterized protein</fullName>
    </submittedName>
</protein>
<proteinExistence type="predicted"/>
<organism evidence="1">
    <name type="scientific">Oryza barthii</name>
    <dbReference type="NCBI Taxonomy" id="65489"/>
    <lineage>
        <taxon>Eukaryota</taxon>
        <taxon>Viridiplantae</taxon>
        <taxon>Streptophyta</taxon>
        <taxon>Embryophyta</taxon>
        <taxon>Tracheophyta</taxon>
        <taxon>Spermatophyta</taxon>
        <taxon>Magnoliopsida</taxon>
        <taxon>Liliopsida</taxon>
        <taxon>Poales</taxon>
        <taxon>Poaceae</taxon>
        <taxon>BOP clade</taxon>
        <taxon>Oryzoideae</taxon>
        <taxon>Oryzeae</taxon>
        <taxon>Oryzinae</taxon>
        <taxon>Oryza</taxon>
    </lineage>
</organism>
<dbReference type="PaxDb" id="65489-OBART04G09480.1"/>
<accession>A0A0D3FUU1</accession>
<dbReference type="AlphaFoldDB" id="A0A0D3FUU1"/>
<sequence length="107" mass="11342">MGTFARSTDLNVGPLVVKPGINQTQGRSAAPSTPRLDAFTIPSTSIARRIVSSRALCDPSRSAATHGCRSNTSTPLNLHPPPILLADMLSIDTARNDTKPSRHAVQL</sequence>